<evidence type="ECO:0000313" key="2">
    <source>
        <dbReference type="EMBL" id="KAF6047155.1"/>
    </source>
</evidence>
<evidence type="ECO:0000256" key="1">
    <source>
        <dbReference type="SAM" id="MobiDB-lite"/>
    </source>
</evidence>
<organism evidence="2 3">
    <name type="scientific">Candida parapsilosis</name>
    <name type="common">Yeast</name>
    <dbReference type="NCBI Taxonomy" id="5480"/>
    <lineage>
        <taxon>Eukaryota</taxon>
        <taxon>Fungi</taxon>
        <taxon>Dikarya</taxon>
        <taxon>Ascomycota</taxon>
        <taxon>Saccharomycotina</taxon>
        <taxon>Pichiomycetes</taxon>
        <taxon>Debaryomycetaceae</taxon>
        <taxon>Candida/Lodderomyces clade</taxon>
        <taxon>Candida</taxon>
    </lineage>
</organism>
<evidence type="ECO:0000313" key="3">
    <source>
        <dbReference type="Proteomes" id="UP000590412"/>
    </source>
</evidence>
<dbReference type="AlphaFoldDB" id="A0A8X7NKQ8"/>
<sequence>MFSKNQNNQHIPLPLSLPTTTGNVTIHYHCTVPMSRKRQLEEDSRPLASPSSSPNYHFTPLSSQFNSSPSKSPCYSHGSTSPPSSSSSQSYPTAMSSPIAKRVQLSRIHSEVHQKTIRMMMDASMQLQRQEQQQQHQIQNSKDSFLDEVMENGINGDDGTDNLNEKKCTYFQHPFW</sequence>
<comment type="caution">
    <text evidence="2">The sequence shown here is derived from an EMBL/GenBank/DDBJ whole genome shotgun (WGS) entry which is preliminary data.</text>
</comment>
<protein>
    <submittedName>
        <fullName evidence="2">Uncharacterized protein</fullName>
    </submittedName>
</protein>
<dbReference type="Proteomes" id="UP000590412">
    <property type="component" value="Unassembled WGS sequence"/>
</dbReference>
<name>A0A8X7NKQ8_CANPA</name>
<feature type="region of interest" description="Disordered" evidence="1">
    <location>
        <begin position="36"/>
        <end position="108"/>
    </location>
</feature>
<accession>A0A8X7NKQ8</accession>
<dbReference type="OrthoDB" id="4026481at2759"/>
<feature type="compositionally biased region" description="Low complexity" evidence="1">
    <location>
        <begin position="60"/>
        <end position="98"/>
    </location>
</feature>
<proteinExistence type="predicted"/>
<dbReference type="EMBL" id="JABWAB010000007">
    <property type="protein sequence ID" value="KAF6047155.1"/>
    <property type="molecule type" value="Genomic_DNA"/>
</dbReference>
<reference evidence="2" key="1">
    <citation type="submission" date="2020-03" db="EMBL/GenBank/DDBJ databases">
        <title>FDA dAtabase for Regulatory Grade micrObial Sequences (FDA-ARGOS): Supporting development and validation of Infectious Disease Dx tests.</title>
        <authorList>
            <person name="Campos J."/>
            <person name="Goldberg B."/>
            <person name="Tallon L."/>
            <person name="Sadzewicz L."/>
            <person name="Vavikolanu K."/>
            <person name="Mehta A."/>
            <person name="Aluvathingal J."/>
            <person name="Nadendla S."/>
            <person name="Nandy P."/>
            <person name="Geyer C."/>
            <person name="Yan Y."/>
            <person name="Sichtig H."/>
        </authorList>
    </citation>
    <scope>NUCLEOTIDE SEQUENCE [LARGE SCALE GENOMIC DNA]</scope>
    <source>
        <strain evidence="2">FDAARGOS_652</strain>
    </source>
</reference>
<gene>
    <name evidence="2" type="ORF">FOB60_004691</name>
</gene>